<dbReference type="PANTHER" id="PTHR11014">
    <property type="entry name" value="PEPTIDASE M20 FAMILY MEMBER"/>
    <property type="match status" value="1"/>
</dbReference>
<dbReference type="SUPFAM" id="SSF53187">
    <property type="entry name" value="Zn-dependent exopeptidases"/>
    <property type="match status" value="1"/>
</dbReference>
<comment type="caution">
    <text evidence="2">The sequence shown here is derived from an EMBL/GenBank/DDBJ whole genome shotgun (WGS) entry which is preliminary data.</text>
</comment>
<dbReference type="Pfam" id="PF07687">
    <property type="entry name" value="M20_dimer"/>
    <property type="match status" value="1"/>
</dbReference>
<reference evidence="2 3" key="1">
    <citation type="submission" date="2020-08" db="EMBL/GenBank/DDBJ databases">
        <title>Genome public.</title>
        <authorList>
            <person name="Liu C."/>
            <person name="Sun Q."/>
        </authorList>
    </citation>
    <scope>NUCLEOTIDE SEQUENCE [LARGE SCALE GENOMIC DNA]</scope>
    <source>
        <strain evidence="2 3">BX10</strain>
    </source>
</reference>
<dbReference type="NCBIfam" id="TIGR01891">
    <property type="entry name" value="amidohydrolases"/>
    <property type="match status" value="1"/>
</dbReference>
<accession>A0ABR7NRY9</accession>
<dbReference type="PIRSF" id="PIRSF005962">
    <property type="entry name" value="Pept_M20D_amidohydro"/>
    <property type="match status" value="1"/>
</dbReference>
<dbReference type="Proteomes" id="UP000647491">
    <property type="component" value="Unassembled WGS sequence"/>
</dbReference>
<evidence type="ECO:0000313" key="2">
    <source>
        <dbReference type="EMBL" id="MBC8598890.1"/>
    </source>
</evidence>
<dbReference type="InterPro" id="IPR036264">
    <property type="entry name" value="Bact_exopeptidase_dim_dom"/>
</dbReference>
<dbReference type="SUPFAM" id="SSF55031">
    <property type="entry name" value="Bacterial exopeptidase dimerisation domain"/>
    <property type="match status" value="1"/>
</dbReference>
<name>A0ABR7NRY9_9FIRM</name>
<dbReference type="EMBL" id="JACRTJ010000014">
    <property type="protein sequence ID" value="MBC8598890.1"/>
    <property type="molecule type" value="Genomic_DNA"/>
</dbReference>
<organism evidence="2 3">
    <name type="scientific">Enterocloster hominis</name>
    <name type="common">ex Liu et al. 2021</name>
    <dbReference type="NCBI Taxonomy" id="2763663"/>
    <lineage>
        <taxon>Bacteria</taxon>
        <taxon>Bacillati</taxon>
        <taxon>Bacillota</taxon>
        <taxon>Clostridia</taxon>
        <taxon>Lachnospirales</taxon>
        <taxon>Lachnospiraceae</taxon>
        <taxon>Enterocloster</taxon>
    </lineage>
</organism>
<dbReference type="InterPro" id="IPR011650">
    <property type="entry name" value="Peptidase_M20_dimer"/>
</dbReference>
<sequence>MADVMELIKQHEADMIGIRRHIHANPELSNEENRTTALIREKLEEYGIEIMEIGLKTGVVGFLKGGRPGKTVAIREDIDALPMSEKTGLPYASSVDGVCHSCGHDIHTTVLLFCARVLSELRDQLSGNVLFLFQPAEERGTGARQLLDCKFYEPVKPDVLVGLHVSPEYPAGSIGLKEGPANASCDTFYIKVSGKGGHGAHPENCIDPIAISGYIMAQLQTVVSRENHPVYPAVMTIGSIHGGKAPNVIPDFVEMSGTLRSLNAESREKMQAAIDRICISCAEAMRGSAEIRWEKGMPPLVNDRNVIEGLRTAAEKTIGADHVITVQNPSLGSEDFSFLFPLLAPGAQFRLGSGNDVDPNTRHGLHNSKNIFDDSCIAAGTAVLVQYTKDFLK</sequence>
<dbReference type="PANTHER" id="PTHR11014:SF63">
    <property type="entry name" value="METALLOPEPTIDASE, PUTATIVE (AFU_ORTHOLOGUE AFUA_6G09600)-RELATED"/>
    <property type="match status" value="1"/>
</dbReference>
<gene>
    <name evidence="2" type="ORF">H8708_06550</name>
</gene>
<feature type="domain" description="Peptidase M20 dimerisation" evidence="1">
    <location>
        <begin position="187"/>
        <end position="278"/>
    </location>
</feature>
<dbReference type="InterPro" id="IPR017439">
    <property type="entry name" value="Amidohydrolase"/>
</dbReference>
<dbReference type="CDD" id="cd03886">
    <property type="entry name" value="M20_Acy1"/>
    <property type="match status" value="1"/>
</dbReference>
<dbReference type="InterPro" id="IPR002933">
    <property type="entry name" value="Peptidase_M20"/>
</dbReference>
<keyword evidence="3" id="KW-1185">Reference proteome</keyword>
<evidence type="ECO:0000313" key="3">
    <source>
        <dbReference type="Proteomes" id="UP000647491"/>
    </source>
</evidence>
<evidence type="ECO:0000259" key="1">
    <source>
        <dbReference type="Pfam" id="PF07687"/>
    </source>
</evidence>
<dbReference type="Pfam" id="PF01546">
    <property type="entry name" value="Peptidase_M20"/>
    <property type="match status" value="1"/>
</dbReference>
<protein>
    <submittedName>
        <fullName evidence="2">Amidohydrolase</fullName>
    </submittedName>
</protein>
<dbReference type="Gene3D" id="3.30.70.360">
    <property type="match status" value="1"/>
</dbReference>
<dbReference type="Gene3D" id="3.40.630.10">
    <property type="entry name" value="Zn peptidases"/>
    <property type="match status" value="1"/>
</dbReference>
<proteinExistence type="predicted"/>
<dbReference type="RefSeq" id="WP_022273885.1">
    <property type="nucleotide sequence ID" value="NZ_JACRTJ010000014.1"/>
</dbReference>